<reference evidence="1" key="1">
    <citation type="submission" date="2020-03" db="EMBL/GenBank/DDBJ databases">
        <title>The deep terrestrial virosphere.</title>
        <authorList>
            <person name="Holmfeldt K."/>
            <person name="Nilsson E."/>
            <person name="Simone D."/>
            <person name="Lopez-Fernandez M."/>
            <person name="Wu X."/>
            <person name="de Brujin I."/>
            <person name="Lundin D."/>
            <person name="Andersson A."/>
            <person name="Bertilsson S."/>
            <person name="Dopson M."/>
        </authorList>
    </citation>
    <scope>NUCLEOTIDE SEQUENCE</scope>
    <source>
        <strain evidence="1">MM415B01568</strain>
    </source>
</reference>
<protein>
    <submittedName>
        <fullName evidence="1">Uncharacterized protein</fullName>
    </submittedName>
</protein>
<dbReference type="AlphaFoldDB" id="A0A6M3IKR7"/>
<sequence length="219" mass="24941">MTNPRQPAPLGCPVIPKNPSEGQKFACVYAWVLSGEVSIGATRFTDRDLCRALGFSNEEFYTKFAKLRKEARKKAKVATGKDFVIEQYIFDVIRREVEHKWDLQEKVDAHRNWLMDQIKKELGEKTEHFPKGRPMKDVIDSTTANLLKHFINTEVEISKQVTDFAVNVLESQKEQVVIKEGDKTQFNILEFTNANNHKGLGEAIPDRSGTITISEGETE</sequence>
<evidence type="ECO:0000313" key="1">
    <source>
        <dbReference type="EMBL" id="QJA57748.1"/>
    </source>
</evidence>
<name>A0A6M3IKR7_9ZZZZ</name>
<gene>
    <name evidence="1" type="ORF">MM415B01568_0007</name>
</gene>
<proteinExistence type="predicted"/>
<accession>A0A6M3IKR7</accession>
<dbReference type="EMBL" id="MT141290">
    <property type="protein sequence ID" value="QJA57748.1"/>
    <property type="molecule type" value="Genomic_DNA"/>
</dbReference>
<organism evidence="1">
    <name type="scientific">viral metagenome</name>
    <dbReference type="NCBI Taxonomy" id="1070528"/>
    <lineage>
        <taxon>unclassified sequences</taxon>
        <taxon>metagenomes</taxon>
        <taxon>organismal metagenomes</taxon>
    </lineage>
</organism>